<dbReference type="Proteomes" id="UP001152797">
    <property type="component" value="Unassembled WGS sequence"/>
</dbReference>
<reference evidence="9" key="1">
    <citation type="submission" date="2022-10" db="EMBL/GenBank/DDBJ databases">
        <authorList>
            <person name="Chen Y."/>
            <person name="Dougan E. K."/>
            <person name="Chan C."/>
            <person name="Rhodes N."/>
            <person name="Thang M."/>
        </authorList>
    </citation>
    <scope>NUCLEOTIDE SEQUENCE</scope>
</reference>
<dbReference type="AlphaFoldDB" id="A0A9P1C4S5"/>
<sequence>MVATVGPTHQVCQVLDEMLLMFFIVEYILRIYHRGCRIFWLDKQERTCNIIETVNVALGLIQTSVLPFFMKPEQLRYIGILSFFRLSRIFRLLRHSSFVWTGDDWFQYLSGGVICLNAAVLGFETDSPEPAWWWVNQGILCFFVFEIMVHLGLEGCKNFFTSDEDVFWNWMDFIIVLLGVFDLWAIPISSLLLGTKSTSGFGRLVLVVRMLRMLRILRLLKLVKAIRPLYSLALGVTQAMQSIFWVLVFLVVTLYAFAILATRTIGHAKFIQEDPDLPPASRELFGSMWDSFCALFSIMNQQNWEAMGPLLDKIPAIKPVYVLFTICSTWALLSVLTGLVSDNMMSVRESQAQKDEEAVEERRIWVARWLRGVFAAADKDGSMTLEREEYRELLKSPFHLKRLQQVAKVPMQDLMQMFDILDVDHNGLIEFQEFLVGFEWLNEPISGKSLLKLGHEIRTSSKAVEELLLNLSESMDGLRTRQLATQERLEGKFRQLVEARKKLKEEYDKTTMAETEASNLRVELSALMAKLGVEHEEQAKNADVVIQTPEAEVKKVHRLRAESDKYGSSYNMMEDYEISGSSSISALKRESPNRPEKSKDPNRVTRSMSMQTNSSVASS</sequence>
<dbReference type="EMBL" id="CAMXCT030000951">
    <property type="protein sequence ID" value="CAL4772386.1"/>
    <property type="molecule type" value="Genomic_DNA"/>
</dbReference>
<feature type="region of interest" description="Disordered" evidence="6">
    <location>
        <begin position="581"/>
        <end position="619"/>
    </location>
</feature>
<evidence type="ECO:0000256" key="7">
    <source>
        <dbReference type="SAM" id="Phobius"/>
    </source>
</evidence>
<evidence type="ECO:0000256" key="6">
    <source>
        <dbReference type="SAM" id="MobiDB-lite"/>
    </source>
</evidence>
<comment type="subcellular location">
    <subcellularLocation>
        <location evidence="1">Membrane</location>
        <topology evidence="1">Multi-pass membrane protein</topology>
    </subcellularLocation>
</comment>
<evidence type="ECO:0000313" key="12">
    <source>
        <dbReference type="Proteomes" id="UP001152797"/>
    </source>
</evidence>
<keyword evidence="3" id="KW-0106">Calcium</keyword>
<dbReference type="PROSITE" id="PS00018">
    <property type="entry name" value="EF_HAND_1"/>
    <property type="match status" value="1"/>
</dbReference>
<evidence type="ECO:0000256" key="5">
    <source>
        <dbReference type="ARBA" id="ARBA00023136"/>
    </source>
</evidence>
<comment type="caution">
    <text evidence="9">The sequence shown here is derived from an EMBL/GenBank/DDBJ whole genome shotgun (WGS) entry which is preliminary data.</text>
</comment>
<dbReference type="Gene3D" id="1.10.287.70">
    <property type="match status" value="1"/>
</dbReference>
<reference evidence="10" key="2">
    <citation type="submission" date="2024-04" db="EMBL/GenBank/DDBJ databases">
        <authorList>
            <person name="Chen Y."/>
            <person name="Shah S."/>
            <person name="Dougan E. K."/>
            <person name="Thang M."/>
            <person name="Chan C."/>
        </authorList>
    </citation>
    <scope>NUCLEOTIDE SEQUENCE [LARGE SCALE GENOMIC DNA]</scope>
</reference>
<dbReference type="SUPFAM" id="SSF47473">
    <property type="entry name" value="EF-hand"/>
    <property type="match status" value="1"/>
</dbReference>
<dbReference type="PANTHER" id="PTHR10037">
    <property type="entry name" value="VOLTAGE-GATED CATION CHANNEL CALCIUM AND SODIUM"/>
    <property type="match status" value="1"/>
</dbReference>
<feature type="transmembrane region" description="Helical" evidence="7">
    <location>
        <begin position="131"/>
        <end position="153"/>
    </location>
</feature>
<dbReference type="InterPro" id="IPR027359">
    <property type="entry name" value="Volt_channel_dom_sf"/>
</dbReference>
<dbReference type="OrthoDB" id="444240at2759"/>
<dbReference type="PANTHER" id="PTHR10037:SF62">
    <property type="entry name" value="SODIUM CHANNEL PROTEIN 60E"/>
    <property type="match status" value="1"/>
</dbReference>
<dbReference type="Gene3D" id="1.20.120.350">
    <property type="entry name" value="Voltage-gated potassium channels. Chain C"/>
    <property type="match status" value="2"/>
</dbReference>
<accession>A0A9P1C4S5</accession>
<protein>
    <submittedName>
        <fullName evidence="11">Ion transport domain-containing protein</fullName>
    </submittedName>
</protein>
<gene>
    <name evidence="9" type="ORF">C1SCF055_LOCUS12560</name>
</gene>
<evidence type="ECO:0000313" key="11">
    <source>
        <dbReference type="EMBL" id="CAL4772386.1"/>
    </source>
</evidence>
<feature type="transmembrane region" description="Helical" evidence="7">
    <location>
        <begin position="320"/>
        <end position="340"/>
    </location>
</feature>
<evidence type="ECO:0000259" key="8">
    <source>
        <dbReference type="PROSITE" id="PS50222"/>
    </source>
</evidence>
<dbReference type="InterPro" id="IPR043203">
    <property type="entry name" value="VGCC_Ca_Na"/>
</dbReference>
<feature type="compositionally biased region" description="Polar residues" evidence="6">
    <location>
        <begin position="604"/>
        <end position="619"/>
    </location>
</feature>
<dbReference type="GO" id="GO:0005248">
    <property type="term" value="F:voltage-gated sodium channel activity"/>
    <property type="evidence" value="ECO:0007669"/>
    <property type="project" value="TreeGrafter"/>
</dbReference>
<dbReference type="EMBL" id="CAMXCT020000951">
    <property type="protein sequence ID" value="CAL1138449.1"/>
    <property type="molecule type" value="Genomic_DNA"/>
</dbReference>
<keyword evidence="2 7" id="KW-0812">Transmembrane</keyword>
<dbReference type="InterPro" id="IPR011992">
    <property type="entry name" value="EF-hand-dom_pair"/>
</dbReference>
<evidence type="ECO:0000256" key="1">
    <source>
        <dbReference type="ARBA" id="ARBA00004141"/>
    </source>
</evidence>
<dbReference type="GO" id="GO:0001518">
    <property type="term" value="C:voltage-gated sodium channel complex"/>
    <property type="evidence" value="ECO:0007669"/>
    <property type="project" value="TreeGrafter"/>
</dbReference>
<evidence type="ECO:0000256" key="4">
    <source>
        <dbReference type="ARBA" id="ARBA00022989"/>
    </source>
</evidence>
<feature type="transmembrane region" description="Helical" evidence="7">
    <location>
        <begin position="173"/>
        <end position="195"/>
    </location>
</feature>
<dbReference type="Gene3D" id="1.10.238.10">
    <property type="entry name" value="EF-hand"/>
    <property type="match status" value="1"/>
</dbReference>
<dbReference type="Pfam" id="PF13499">
    <property type="entry name" value="EF-hand_7"/>
    <property type="match status" value="1"/>
</dbReference>
<evidence type="ECO:0000313" key="10">
    <source>
        <dbReference type="EMBL" id="CAL1138449.1"/>
    </source>
</evidence>
<dbReference type="EMBL" id="CAMXCT010000951">
    <property type="protein sequence ID" value="CAI3985074.1"/>
    <property type="molecule type" value="Genomic_DNA"/>
</dbReference>
<name>A0A9P1C4S5_9DINO</name>
<feature type="compositionally biased region" description="Basic and acidic residues" evidence="6">
    <location>
        <begin position="587"/>
        <end position="603"/>
    </location>
</feature>
<evidence type="ECO:0000313" key="9">
    <source>
        <dbReference type="EMBL" id="CAI3985074.1"/>
    </source>
</evidence>
<keyword evidence="5 7" id="KW-0472">Membrane</keyword>
<dbReference type="InterPro" id="IPR005821">
    <property type="entry name" value="Ion_trans_dom"/>
</dbReference>
<keyword evidence="4 7" id="KW-1133">Transmembrane helix</keyword>
<dbReference type="GO" id="GO:0005509">
    <property type="term" value="F:calcium ion binding"/>
    <property type="evidence" value="ECO:0007669"/>
    <property type="project" value="InterPro"/>
</dbReference>
<evidence type="ECO:0000256" key="2">
    <source>
        <dbReference type="ARBA" id="ARBA00022692"/>
    </source>
</evidence>
<dbReference type="PROSITE" id="PS50222">
    <property type="entry name" value="EF_HAND_2"/>
    <property type="match status" value="1"/>
</dbReference>
<keyword evidence="12" id="KW-1185">Reference proteome</keyword>
<feature type="domain" description="EF-hand" evidence="8">
    <location>
        <begin position="409"/>
        <end position="444"/>
    </location>
</feature>
<proteinExistence type="predicted"/>
<dbReference type="InterPro" id="IPR018247">
    <property type="entry name" value="EF_Hand_1_Ca_BS"/>
</dbReference>
<dbReference type="CDD" id="cd00051">
    <property type="entry name" value="EFh"/>
    <property type="match status" value="1"/>
</dbReference>
<feature type="transmembrane region" description="Helical" evidence="7">
    <location>
        <begin position="242"/>
        <end position="262"/>
    </location>
</feature>
<dbReference type="SUPFAM" id="SSF81324">
    <property type="entry name" value="Voltage-gated potassium channels"/>
    <property type="match status" value="2"/>
</dbReference>
<dbReference type="InterPro" id="IPR002048">
    <property type="entry name" value="EF_hand_dom"/>
</dbReference>
<organism evidence="9">
    <name type="scientific">Cladocopium goreaui</name>
    <dbReference type="NCBI Taxonomy" id="2562237"/>
    <lineage>
        <taxon>Eukaryota</taxon>
        <taxon>Sar</taxon>
        <taxon>Alveolata</taxon>
        <taxon>Dinophyceae</taxon>
        <taxon>Suessiales</taxon>
        <taxon>Symbiodiniaceae</taxon>
        <taxon>Cladocopium</taxon>
    </lineage>
</organism>
<dbReference type="SMART" id="SM00054">
    <property type="entry name" value="EFh"/>
    <property type="match status" value="2"/>
</dbReference>
<evidence type="ECO:0000256" key="3">
    <source>
        <dbReference type="ARBA" id="ARBA00022837"/>
    </source>
</evidence>
<dbReference type="Pfam" id="PF00520">
    <property type="entry name" value="Ion_trans"/>
    <property type="match status" value="2"/>
</dbReference>